<organism evidence="3 4">
    <name type="scientific">Haloplanus salinus</name>
    <dbReference type="NCBI Taxonomy" id="1126245"/>
    <lineage>
        <taxon>Archaea</taxon>
        <taxon>Methanobacteriati</taxon>
        <taxon>Methanobacteriota</taxon>
        <taxon>Stenosarchaea group</taxon>
        <taxon>Halobacteria</taxon>
        <taxon>Halobacteriales</taxon>
        <taxon>Haloferacaceae</taxon>
        <taxon>Haloplanus</taxon>
    </lineage>
</organism>
<dbReference type="RefSeq" id="WP_114449582.1">
    <property type="nucleotide sequence ID" value="NZ_QPHM01000001.1"/>
</dbReference>
<dbReference type="PANTHER" id="PTHR43685:SF2">
    <property type="entry name" value="GLYCOSYLTRANSFERASE 2-LIKE DOMAIN-CONTAINING PROTEIN"/>
    <property type="match status" value="1"/>
</dbReference>
<dbReference type="CDD" id="cd00761">
    <property type="entry name" value="Glyco_tranf_GTA_type"/>
    <property type="match status" value="1"/>
</dbReference>
<gene>
    <name evidence="3" type="ORF">DU504_12265</name>
</gene>
<dbReference type="EMBL" id="QPHM01000001">
    <property type="protein sequence ID" value="RCU48006.1"/>
    <property type="molecule type" value="Genomic_DNA"/>
</dbReference>
<dbReference type="AlphaFoldDB" id="A0A368NCQ4"/>
<keyword evidence="3" id="KW-0808">Transferase</keyword>
<evidence type="ECO:0000313" key="4">
    <source>
        <dbReference type="Proteomes" id="UP000252189"/>
    </source>
</evidence>
<feature type="compositionally biased region" description="Basic and acidic residues" evidence="1">
    <location>
        <begin position="1"/>
        <end position="14"/>
    </location>
</feature>
<feature type="domain" description="Glycosyltransferase 2-like" evidence="2">
    <location>
        <begin position="40"/>
        <end position="139"/>
    </location>
</feature>
<dbReference type="PANTHER" id="PTHR43685">
    <property type="entry name" value="GLYCOSYLTRANSFERASE"/>
    <property type="match status" value="1"/>
</dbReference>
<proteinExistence type="predicted"/>
<dbReference type="GO" id="GO:0016740">
    <property type="term" value="F:transferase activity"/>
    <property type="evidence" value="ECO:0007669"/>
    <property type="project" value="UniProtKB-KW"/>
</dbReference>
<evidence type="ECO:0000313" key="3">
    <source>
        <dbReference type="EMBL" id="RCU48006.1"/>
    </source>
</evidence>
<accession>A0A368NCQ4</accession>
<reference evidence="3 4" key="1">
    <citation type="submission" date="2018-07" db="EMBL/GenBank/DDBJ databases">
        <title>Genome sequences of Haloplanus salinus JCM 18368T.</title>
        <authorList>
            <person name="Kim Y.B."/>
            <person name="Roh S.W."/>
        </authorList>
    </citation>
    <scope>NUCLEOTIDE SEQUENCE [LARGE SCALE GENOMIC DNA]</scope>
    <source>
        <strain evidence="3 4">JCM 18368</strain>
    </source>
</reference>
<name>A0A368NCQ4_9EURY</name>
<dbReference type="Pfam" id="PF00535">
    <property type="entry name" value="Glycos_transf_2"/>
    <property type="match status" value="1"/>
</dbReference>
<comment type="caution">
    <text evidence="3">The sequence shown here is derived from an EMBL/GenBank/DDBJ whole genome shotgun (WGS) entry which is preliminary data.</text>
</comment>
<dbReference type="SUPFAM" id="SSF53448">
    <property type="entry name" value="Nucleotide-diphospho-sugar transferases"/>
    <property type="match status" value="1"/>
</dbReference>
<dbReference type="Gene3D" id="3.90.550.10">
    <property type="entry name" value="Spore Coat Polysaccharide Biosynthesis Protein SpsA, Chain A"/>
    <property type="match status" value="1"/>
</dbReference>
<feature type="region of interest" description="Disordered" evidence="1">
    <location>
        <begin position="1"/>
        <end position="25"/>
    </location>
</feature>
<evidence type="ECO:0000256" key="1">
    <source>
        <dbReference type="SAM" id="MobiDB-lite"/>
    </source>
</evidence>
<dbReference type="InterPro" id="IPR029044">
    <property type="entry name" value="Nucleotide-diphossugar_trans"/>
</dbReference>
<keyword evidence="4" id="KW-1185">Reference proteome</keyword>
<evidence type="ECO:0000259" key="2">
    <source>
        <dbReference type="Pfam" id="PF00535"/>
    </source>
</evidence>
<dbReference type="InterPro" id="IPR050834">
    <property type="entry name" value="Glycosyltransf_2"/>
</dbReference>
<protein>
    <submittedName>
        <fullName evidence="3">Glycosyltransferase family 2 protein</fullName>
    </submittedName>
</protein>
<sequence length="355" mass="39068">MTAERSAEGTEWEPHPLAVDTGGGRLDDAEATADRPLVTAVVTTYDRPKLVRRAVESVLDQTYAPLEFLVVEDGTDSGVAAWLREAGHDAVRYVRHADNRGLAGARNTALALADGDYVAFLDDDDAWKPERIERQVSLLGSLSASERRRIAVVYCGLESRQDGTVQSILHPENDGDLAASIRDCGASTVQSACLFRRPALLDVGGYDEELPSSIDHDIWMSLAVAGYEVRALDEPLVVSFDDFADSMMTNTDQRIRGVRMYVEKWRPTYREWFGPSAGDRYARRYFARVVGRLAATKLVTGRVDEAARAARAIATEVDVTDYPYAARVCATLLAETGVKRFLRPGAVRLLARAVK</sequence>
<dbReference type="OrthoDB" id="46222at2157"/>
<dbReference type="Proteomes" id="UP000252189">
    <property type="component" value="Unassembled WGS sequence"/>
</dbReference>
<dbReference type="InterPro" id="IPR001173">
    <property type="entry name" value="Glyco_trans_2-like"/>
</dbReference>